<evidence type="ECO:0000256" key="1">
    <source>
        <dbReference type="ARBA" id="ARBA00004141"/>
    </source>
</evidence>
<reference evidence="12" key="1">
    <citation type="submission" date="2016-04" db="EMBL/GenBank/DDBJ databases">
        <title>Comparative genomics of biotechnologically important yeasts.</title>
        <authorList>
            <consortium name="DOE Joint Genome Institute"/>
            <person name="Riley R."/>
            <person name="Haridas S."/>
            <person name="Wolfe K.H."/>
            <person name="Lopes M.R."/>
            <person name="Hittinger C.T."/>
            <person name="Goker M."/>
            <person name="Salamov A."/>
            <person name="Wisecaver J."/>
            <person name="Long T.M."/>
            <person name="Aerts A.L."/>
            <person name="Barry K."/>
            <person name="Choi C."/>
            <person name="Clum A."/>
            <person name="Coughlan A.Y."/>
            <person name="Deshpande S."/>
            <person name="Douglass A.P."/>
            <person name="Hanson S.J."/>
            <person name="Klenk H.-P."/>
            <person name="Labutti K."/>
            <person name="Lapidus A."/>
            <person name="Lindquist E."/>
            <person name="Lipzen A."/>
            <person name="Meier-Kolthoff J.P."/>
            <person name="Ohm R.A."/>
            <person name="Otillar R.P."/>
            <person name="Pangilinan J."/>
            <person name="Peng Y."/>
            <person name="Rokas A."/>
            <person name="Rosa C.A."/>
            <person name="Scheuner C."/>
            <person name="Sibirny A.A."/>
            <person name="Slot J.C."/>
            <person name="Stielow J.B."/>
            <person name="Sun H."/>
            <person name="Kurtzman C.P."/>
            <person name="Blackwell M."/>
            <person name="Grigoriev I.V."/>
            <person name="Jeffries T.W."/>
        </authorList>
    </citation>
    <scope>NUCLEOTIDE SEQUENCE [LARGE SCALE GENOMIC DNA]</scope>
    <source>
        <strain evidence="12">NRRL YB-2248</strain>
    </source>
</reference>
<feature type="transmembrane region" description="Helical" evidence="8">
    <location>
        <begin position="301"/>
        <end position="322"/>
    </location>
</feature>
<keyword evidence="7 8" id="KW-0472">Membrane</keyword>
<dbReference type="EMBL" id="KV453847">
    <property type="protein sequence ID" value="ODV88236.1"/>
    <property type="molecule type" value="Genomic_DNA"/>
</dbReference>
<keyword evidence="5 8" id="KW-0812">Transmembrane</keyword>
<dbReference type="GO" id="GO:0006884">
    <property type="term" value="P:cell volume homeostasis"/>
    <property type="evidence" value="ECO:0007669"/>
    <property type="project" value="TreeGrafter"/>
</dbReference>
<feature type="domain" description="SLC12A transporter C-terminal" evidence="10">
    <location>
        <begin position="541"/>
        <end position="625"/>
    </location>
</feature>
<comment type="subcellular location">
    <subcellularLocation>
        <location evidence="1">Membrane</location>
        <topology evidence="1">Multi-pass membrane protein</topology>
    </subcellularLocation>
</comment>
<feature type="transmembrane region" description="Helical" evidence="8">
    <location>
        <begin position="413"/>
        <end position="435"/>
    </location>
</feature>
<evidence type="ECO:0000256" key="8">
    <source>
        <dbReference type="SAM" id="Phobius"/>
    </source>
</evidence>
<feature type="transmembrane region" description="Helical" evidence="8">
    <location>
        <begin position="78"/>
        <end position="103"/>
    </location>
</feature>
<proteinExistence type="inferred from homology"/>
<evidence type="ECO:0000256" key="5">
    <source>
        <dbReference type="ARBA" id="ARBA00022692"/>
    </source>
</evidence>
<sequence>MSSVQPINGVKPNNYGSINTNEPIGSSKFSKEADLNSSNKDKNSNKLNTLNGVALPTILNVLSILMFLRFGFILGQMGILGTLFLLFLSYTIDLLTTLSISAIATNGTVKGGGTYYMISRSLGVEFGGSIGIIFYIGQVLNSSLNVAGLIEPLLYNFNSKNGEMWKLLPLDYWHQFAYCSIFLAVCTVVALIGSKTVSNCGTLLCILLILSTLSVPLSTFFVSPFEIPEINSYYSGPSWENFKSNLYPNFTKGAAGSQIDAVENFNDLFGIFFPATAGIFAGASMSGDLQNPSRAIPKGTLYGLIVTLVAYLLVIISMGCAIPRDLLYKDVQVLQTVNLSPVVILIGELSTSIFSVIVGIVGAAKVLQAIARDEIIPGIKIFGIGNSADDPIYGILFTWLLCQLFLFADINQIATLITMAFLMTFIVTNLACGLLKIGSAPNFRPSFKYFTVSTALMGTLLSGVAMFIVDGISASLIFIMLMFLILCIHYVSPPKQWGDVSQSLIYHQVRKYLLKLRQDNVKYWRPQVLLLVDNPRTSWKLINFCNHLKKGGLYILGHVLVSETFQDRVPDITRQRLAWTKLRDMCKLKAFVQISVAPTFPWGVRNVFLGSGLGGMRPNITILGFYDLSKYRSGKMPSGLRFESKDPAYGNQVNINIDRLPTDSCRVESKVSLSQWVHVIEDLSLLDSNIAVAKGFPRLHLPTDAEASLNEEEKKYIDLYPIQMSSRVLNEQNGKNILTTNFDTYTLILQLGAILNTVPSWKKTHKVRVVVFVEIENDIAEEKTRLESLLEVLRIKAEVLVLCLSSGVFDSYNYITKGEAPKDTRMTEKIDNALKDDEWWQMIREFRDSATPLNPRTNVSAIPPPTIQVNSKVLNKFESSSKRRYSTSAMNKLGVSFSIVTNKISNNDISLTLADSTSDEEDYSASDAESIVSSASSSHSTQVTATAPGLAQYGVYGTSNRPNPSVAHALRKPLLKNLKSTSSFKKLKGTTFSADTMPYSQVFDNAQGNEPSIISMQGIEPGSSSGVNMTTLIQQADAHANPDNTTSYDNLNFSFNELTAKSQFLILNDLMLKTSKDSALLFSTLPIPEIGLHNDEGDCLDYVTNLDIWCDGLPPIMLINARTMTVTTNL</sequence>
<evidence type="ECO:0000256" key="3">
    <source>
        <dbReference type="ARBA" id="ARBA00010593"/>
    </source>
</evidence>
<dbReference type="GO" id="GO:0055064">
    <property type="term" value="P:chloride ion homeostasis"/>
    <property type="evidence" value="ECO:0007669"/>
    <property type="project" value="TreeGrafter"/>
</dbReference>
<dbReference type="AlphaFoldDB" id="A0A1E4T902"/>
<dbReference type="GO" id="GO:0015379">
    <property type="term" value="F:potassium:chloride symporter activity"/>
    <property type="evidence" value="ECO:0007669"/>
    <property type="project" value="TreeGrafter"/>
</dbReference>
<name>A0A1E4T902_9ASCO</name>
<evidence type="ECO:0000313" key="12">
    <source>
        <dbReference type="Proteomes" id="UP000094801"/>
    </source>
</evidence>
<feature type="transmembrane region" description="Helical" evidence="8">
    <location>
        <begin position="50"/>
        <end position="72"/>
    </location>
</feature>
<evidence type="ECO:0000256" key="2">
    <source>
        <dbReference type="ARBA" id="ARBA00006983"/>
    </source>
</evidence>
<comment type="similarity">
    <text evidence="3">Belongs to the SLC12A transporter family.</text>
</comment>
<dbReference type="PANTHER" id="PTHR11827">
    <property type="entry name" value="SOLUTE CARRIER FAMILY 12, CATION COTRANSPORTERS"/>
    <property type="match status" value="1"/>
</dbReference>
<keyword evidence="12" id="KW-1185">Reference proteome</keyword>
<evidence type="ECO:0000259" key="9">
    <source>
        <dbReference type="Pfam" id="PF00324"/>
    </source>
</evidence>
<dbReference type="Pfam" id="PF00324">
    <property type="entry name" value="AA_permease"/>
    <property type="match status" value="1"/>
</dbReference>
<dbReference type="InterPro" id="IPR018491">
    <property type="entry name" value="SLC12_C"/>
</dbReference>
<feature type="transmembrane region" description="Helical" evidence="8">
    <location>
        <begin position="388"/>
        <end position="407"/>
    </location>
</feature>
<evidence type="ECO:0000259" key="10">
    <source>
        <dbReference type="Pfam" id="PF03522"/>
    </source>
</evidence>
<dbReference type="Gene3D" id="1.20.1740.10">
    <property type="entry name" value="Amino acid/polyamine transporter I"/>
    <property type="match status" value="1"/>
</dbReference>
<dbReference type="GO" id="GO:0005774">
    <property type="term" value="C:vacuolar membrane"/>
    <property type="evidence" value="ECO:0007669"/>
    <property type="project" value="TreeGrafter"/>
</dbReference>
<dbReference type="GO" id="GO:0034486">
    <property type="term" value="P:vacuolar transmembrane transport"/>
    <property type="evidence" value="ECO:0007669"/>
    <property type="project" value="TreeGrafter"/>
</dbReference>
<dbReference type="PANTHER" id="PTHR11827:SF72">
    <property type="entry name" value="GH08340P"/>
    <property type="match status" value="1"/>
</dbReference>
<evidence type="ECO:0000313" key="11">
    <source>
        <dbReference type="EMBL" id="ODV88236.1"/>
    </source>
</evidence>
<dbReference type="STRING" id="983967.A0A1E4T902"/>
<keyword evidence="6 8" id="KW-1133">Transmembrane helix</keyword>
<feature type="transmembrane region" description="Helical" evidence="8">
    <location>
        <begin position="172"/>
        <end position="193"/>
    </location>
</feature>
<evidence type="ECO:0000256" key="7">
    <source>
        <dbReference type="ARBA" id="ARBA00023136"/>
    </source>
</evidence>
<dbReference type="Proteomes" id="UP000094801">
    <property type="component" value="Unassembled WGS sequence"/>
</dbReference>
<comment type="similarity">
    <text evidence="2">Belongs to the amino acid-polyamine-organocation (APC) superfamily. YAT (TC 2.A.3.10) family.</text>
</comment>
<evidence type="ECO:0000256" key="6">
    <source>
        <dbReference type="ARBA" id="ARBA00022989"/>
    </source>
</evidence>
<feature type="transmembrane region" description="Helical" evidence="8">
    <location>
        <begin position="115"/>
        <end position="136"/>
    </location>
</feature>
<evidence type="ECO:0000256" key="4">
    <source>
        <dbReference type="ARBA" id="ARBA00022448"/>
    </source>
</evidence>
<feature type="transmembrane region" description="Helical" evidence="8">
    <location>
        <begin position="268"/>
        <end position="289"/>
    </location>
</feature>
<feature type="transmembrane region" description="Helical" evidence="8">
    <location>
        <begin position="200"/>
        <end position="222"/>
    </location>
</feature>
<accession>A0A1E4T902</accession>
<organism evidence="11 12">
    <name type="scientific">[Candida] arabinofermentans NRRL YB-2248</name>
    <dbReference type="NCBI Taxonomy" id="983967"/>
    <lineage>
        <taxon>Eukaryota</taxon>
        <taxon>Fungi</taxon>
        <taxon>Dikarya</taxon>
        <taxon>Ascomycota</taxon>
        <taxon>Saccharomycotina</taxon>
        <taxon>Pichiomycetes</taxon>
        <taxon>Pichiales</taxon>
        <taxon>Pichiaceae</taxon>
        <taxon>Ogataea</taxon>
        <taxon>Ogataea/Candida clade</taxon>
    </lineage>
</organism>
<dbReference type="InterPro" id="IPR004841">
    <property type="entry name" value="AA-permease/SLC12A_dom"/>
</dbReference>
<feature type="transmembrane region" description="Helical" evidence="8">
    <location>
        <begin position="447"/>
        <end position="468"/>
    </location>
</feature>
<evidence type="ECO:0008006" key="13">
    <source>
        <dbReference type="Google" id="ProtNLM"/>
    </source>
</evidence>
<dbReference type="OrthoDB" id="2020542at2759"/>
<keyword evidence="4" id="KW-0813">Transport</keyword>
<gene>
    <name evidence="11" type="ORF">CANARDRAFT_228981</name>
</gene>
<dbReference type="GO" id="GO:0055075">
    <property type="term" value="P:potassium ion homeostasis"/>
    <property type="evidence" value="ECO:0007669"/>
    <property type="project" value="TreeGrafter"/>
</dbReference>
<feature type="domain" description="Amino acid permease/ SLC12A" evidence="9">
    <location>
        <begin position="53"/>
        <end position="528"/>
    </location>
</feature>
<feature type="transmembrane region" description="Helical" evidence="8">
    <location>
        <begin position="342"/>
        <end position="367"/>
    </location>
</feature>
<dbReference type="Pfam" id="PF03522">
    <property type="entry name" value="SLC12"/>
    <property type="match status" value="1"/>
</dbReference>
<dbReference type="InterPro" id="IPR004842">
    <property type="entry name" value="SLC12A_fam"/>
</dbReference>
<protein>
    <recommendedName>
        <fullName evidence="13">Amino acid permease/ SLC12A domain-containing protein</fullName>
    </recommendedName>
</protein>
<dbReference type="FunFam" id="1.20.1740.10:FF:000013">
    <property type="entry name" value="Solute carrier family 12 member"/>
    <property type="match status" value="1"/>
</dbReference>